<dbReference type="AlphaFoldDB" id="A0A8K0CPZ1"/>
<dbReference type="InterPro" id="IPR045860">
    <property type="entry name" value="Snake_toxin-like_sf"/>
</dbReference>
<evidence type="ECO:0000259" key="2">
    <source>
        <dbReference type="Pfam" id="PF05444"/>
    </source>
</evidence>
<keyword evidence="4" id="KW-1185">Reference proteome</keyword>
<evidence type="ECO:0000313" key="3">
    <source>
        <dbReference type="EMBL" id="KAF2889202.1"/>
    </source>
</evidence>
<keyword evidence="1" id="KW-0732">Signal</keyword>
<dbReference type="Proteomes" id="UP000801492">
    <property type="component" value="Unassembled WGS sequence"/>
</dbReference>
<dbReference type="Pfam" id="PF05444">
    <property type="entry name" value="DUF753"/>
    <property type="match status" value="1"/>
</dbReference>
<reference evidence="3" key="1">
    <citation type="submission" date="2019-08" db="EMBL/GenBank/DDBJ databases">
        <title>The genome of the North American firefly Photinus pyralis.</title>
        <authorList>
            <consortium name="Photinus pyralis genome working group"/>
            <person name="Fallon T.R."/>
            <person name="Sander Lower S.E."/>
            <person name="Weng J.-K."/>
        </authorList>
    </citation>
    <scope>NUCLEOTIDE SEQUENCE</scope>
    <source>
        <strain evidence="3">TRF0915ILg1</strain>
        <tissue evidence="3">Whole body</tissue>
    </source>
</reference>
<gene>
    <name evidence="3" type="ORF">ILUMI_16971</name>
</gene>
<sequence>MNSKIVFALLVAFALANFGSCLQCYHCSTEEHGEACKYPKENNVDVIECPWNKVCYTRFDIFTTSNITFERGCLSLRECIPFPIPRPAATGCQACASDLCNIWNNSPFAASRVTA</sequence>
<dbReference type="EMBL" id="VTPC01069647">
    <property type="protein sequence ID" value="KAF2889202.1"/>
    <property type="molecule type" value="Genomic_DNA"/>
</dbReference>
<feature type="domain" description="DUF753" evidence="2">
    <location>
        <begin position="22"/>
        <end position="101"/>
    </location>
</feature>
<evidence type="ECO:0000313" key="4">
    <source>
        <dbReference type="Proteomes" id="UP000801492"/>
    </source>
</evidence>
<proteinExistence type="predicted"/>
<comment type="caution">
    <text evidence="3">The sequence shown here is derived from an EMBL/GenBank/DDBJ whole genome shotgun (WGS) entry which is preliminary data.</text>
</comment>
<evidence type="ECO:0000256" key="1">
    <source>
        <dbReference type="SAM" id="SignalP"/>
    </source>
</evidence>
<dbReference type="InterPro" id="IPR008472">
    <property type="entry name" value="DUF753"/>
</dbReference>
<feature type="chain" id="PRO_5035424828" description="DUF753 domain-containing protein" evidence="1">
    <location>
        <begin position="22"/>
        <end position="115"/>
    </location>
</feature>
<protein>
    <recommendedName>
        <fullName evidence="2">DUF753 domain-containing protein</fullName>
    </recommendedName>
</protein>
<dbReference type="SUPFAM" id="SSF57302">
    <property type="entry name" value="Snake toxin-like"/>
    <property type="match status" value="1"/>
</dbReference>
<feature type="signal peptide" evidence="1">
    <location>
        <begin position="1"/>
        <end position="21"/>
    </location>
</feature>
<organism evidence="3 4">
    <name type="scientific">Ignelater luminosus</name>
    <name type="common">Cucubano</name>
    <name type="synonym">Pyrophorus luminosus</name>
    <dbReference type="NCBI Taxonomy" id="2038154"/>
    <lineage>
        <taxon>Eukaryota</taxon>
        <taxon>Metazoa</taxon>
        <taxon>Ecdysozoa</taxon>
        <taxon>Arthropoda</taxon>
        <taxon>Hexapoda</taxon>
        <taxon>Insecta</taxon>
        <taxon>Pterygota</taxon>
        <taxon>Neoptera</taxon>
        <taxon>Endopterygota</taxon>
        <taxon>Coleoptera</taxon>
        <taxon>Polyphaga</taxon>
        <taxon>Elateriformia</taxon>
        <taxon>Elateroidea</taxon>
        <taxon>Elateridae</taxon>
        <taxon>Agrypninae</taxon>
        <taxon>Pyrophorini</taxon>
        <taxon>Ignelater</taxon>
    </lineage>
</organism>
<name>A0A8K0CPZ1_IGNLU</name>
<accession>A0A8K0CPZ1</accession>